<evidence type="ECO:0000256" key="3">
    <source>
        <dbReference type="SAM" id="SignalP"/>
    </source>
</evidence>
<evidence type="ECO:0000313" key="5">
    <source>
        <dbReference type="Proteomes" id="UP001370758"/>
    </source>
</evidence>
<evidence type="ECO:0000313" key="4">
    <source>
        <dbReference type="EMBL" id="KAK6500222.1"/>
    </source>
</evidence>
<feature type="compositionally biased region" description="Polar residues" evidence="1">
    <location>
        <begin position="428"/>
        <end position="445"/>
    </location>
</feature>
<evidence type="ECO:0000256" key="2">
    <source>
        <dbReference type="SAM" id="Phobius"/>
    </source>
</evidence>
<proteinExistence type="predicted"/>
<dbReference type="Proteomes" id="UP001370758">
    <property type="component" value="Unassembled WGS sequence"/>
</dbReference>
<evidence type="ECO:0000256" key="1">
    <source>
        <dbReference type="SAM" id="MobiDB-lite"/>
    </source>
</evidence>
<feature type="region of interest" description="Disordered" evidence="1">
    <location>
        <begin position="366"/>
        <end position="510"/>
    </location>
</feature>
<feature type="compositionally biased region" description="Polar residues" evidence="1">
    <location>
        <begin position="595"/>
        <end position="646"/>
    </location>
</feature>
<feature type="signal peptide" evidence="3">
    <location>
        <begin position="1"/>
        <end position="18"/>
    </location>
</feature>
<keyword evidence="3" id="KW-0732">Signal</keyword>
<name>A0AAV9W1A9_9PEZI</name>
<feature type="chain" id="PRO_5043530288" description="Extracellular membrane protein CFEM domain-containing protein" evidence="3">
    <location>
        <begin position="19"/>
        <end position="686"/>
    </location>
</feature>
<dbReference type="AlphaFoldDB" id="A0AAV9W1A9"/>
<comment type="caution">
    <text evidence="4">The sequence shown here is derived from an EMBL/GenBank/DDBJ whole genome shotgun (WGS) entry which is preliminary data.</text>
</comment>
<feature type="compositionally biased region" description="Low complexity" evidence="1">
    <location>
        <begin position="676"/>
        <end position="686"/>
    </location>
</feature>
<evidence type="ECO:0008006" key="6">
    <source>
        <dbReference type="Google" id="ProtNLM"/>
    </source>
</evidence>
<feature type="compositionally biased region" description="Polar residues" evidence="1">
    <location>
        <begin position="366"/>
        <end position="380"/>
    </location>
</feature>
<feature type="compositionally biased region" description="Low complexity" evidence="1">
    <location>
        <begin position="487"/>
        <end position="496"/>
    </location>
</feature>
<feature type="transmembrane region" description="Helical" evidence="2">
    <location>
        <begin position="152"/>
        <end position="177"/>
    </location>
</feature>
<gene>
    <name evidence="4" type="ORF">TWF481_010571</name>
</gene>
<feature type="region of interest" description="Disordered" evidence="1">
    <location>
        <begin position="101"/>
        <end position="125"/>
    </location>
</feature>
<dbReference type="EMBL" id="JAVHJL010000007">
    <property type="protein sequence ID" value="KAK6500222.1"/>
    <property type="molecule type" value="Genomic_DNA"/>
</dbReference>
<sequence>MHYSIFISAIVGISSVLAVNFGGRDLPGCADACYKTVLGQPGLSKCDNKVLCLCDDYVILNSMQDCLNRTGDCGDNQYRTDTIYDIQDVCDAVILAAAQPSTSASTSGSKEQPAPTELPEPTSLQEAEGRLGASASALINEQPYRLSTGAKAGIAIGSVVGFFIVAFIGICCGCYHYKTHVINKFNRGIQNSPAMPYPVEHTDDKKGGHNSWFAAGGGLNIKSHIRKATNDSHELGYGFDKELGLMISAPSNPRKYTTTKIQTVDIPETEHTIPRAPAPAVFPHRNRVSPPPLSPARTMSLGSVRAAQRPSLTLSPSSAVFPQATIEEYTPRNSIRVSVQSLQQKGHPGPNINIPLMFFTPATPQVNNASSPTSPTSQTGEIYGYYSTDTASSDSGIGVARTSIDERTTSPTPYDPINNDHNFARTPSPYSVTASQASPYNSYASRTPEPRNPTPGFDISTDASSRVSSPSPSRPAGVGLHMPPRYTPYTSNGPTSTTPPPPVPSSHEPSQISEMIDMSAAPVTINRGNSNAWRLSVERAADRAMDKVRTAASSATSSTPSGFEQVPEEEERLTKSELANTVDNDSRGRRKKRNQSQGTIAYGSTNTTPTKSDAKSRSGSIGASRSPSGRRTSNGTVGYARRSSSLGGYRNRHNSLSYNQIDGVPRTPVPRRNSRRGSNSSSVMMI</sequence>
<feature type="region of interest" description="Disordered" evidence="1">
    <location>
        <begin position="544"/>
        <end position="686"/>
    </location>
</feature>
<feature type="compositionally biased region" description="Low complexity" evidence="1">
    <location>
        <begin position="550"/>
        <end position="559"/>
    </location>
</feature>
<organism evidence="4 5">
    <name type="scientific">Arthrobotrys musiformis</name>
    <dbReference type="NCBI Taxonomy" id="47236"/>
    <lineage>
        <taxon>Eukaryota</taxon>
        <taxon>Fungi</taxon>
        <taxon>Dikarya</taxon>
        <taxon>Ascomycota</taxon>
        <taxon>Pezizomycotina</taxon>
        <taxon>Orbiliomycetes</taxon>
        <taxon>Orbiliales</taxon>
        <taxon>Orbiliaceae</taxon>
        <taxon>Arthrobotrys</taxon>
    </lineage>
</organism>
<reference evidence="4 5" key="1">
    <citation type="submission" date="2023-08" db="EMBL/GenBank/DDBJ databases">
        <authorList>
            <person name="Palmer J.M."/>
        </authorList>
    </citation>
    <scope>NUCLEOTIDE SEQUENCE [LARGE SCALE GENOMIC DNA]</scope>
    <source>
        <strain evidence="4 5">TWF481</strain>
    </source>
</reference>
<keyword evidence="2" id="KW-0472">Membrane</keyword>
<keyword evidence="5" id="KW-1185">Reference proteome</keyword>
<protein>
    <recommendedName>
        <fullName evidence="6">Extracellular membrane protein CFEM domain-containing protein</fullName>
    </recommendedName>
</protein>
<keyword evidence="2" id="KW-0812">Transmembrane</keyword>
<keyword evidence="2" id="KW-1133">Transmembrane helix</keyword>
<feature type="compositionally biased region" description="Low complexity" evidence="1">
    <location>
        <begin position="463"/>
        <end position="479"/>
    </location>
</feature>
<accession>A0AAV9W1A9</accession>